<evidence type="ECO:0000256" key="9">
    <source>
        <dbReference type="ARBA" id="ARBA00023128"/>
    </source>
</evidence>
<feature type="region of interest" description="Disordered" evidence="13">
    <location>
        <begin position="274"/>
        <end position="296"/>
    </location>
</feature>
<evidence type="ECO:0000256" key="6">
    <source>
        <dbReference type="ARBA" id="ARBA00022792"/>
    </source>
</evidence>
<keyword evidence="15" id="KW-1185">Reference proteome</keyword>
<evidence type="ECO:0000313" key="14">
    <source>
        <dbReference type="EMBL" id="CAD0107015.1"/>
    </source>
</evidence>
<reference evidence="14" key="1">
    <citation type="submission" date="2020-06" db="EMBL/GenBank/DDBJ databases">
        <authorList>
            <person name="Onetto C."/>
        </authorList>
    </citation>
    <scope>NUCLEOTIDE SEQUENCE</scope>
</reference>
<evidence type="ECO:0000256" key="1">
    <source>
        <dbReference type="ARBA" id="ARBA00004443"/>
    </source>
</evidence>
<keyword evidence="7" id="KW-0249">Electron transport</keyword>
<keyword evidence="5" id="KW-0679">Respiratory chain</keyword>
<feature type="compositionally biased region" description="Basic residues" evidence="13">
    <location>
        <begin position="284"/>
        <end position="296"/>
    </location>
</feature>
<evidence type="ECO:0000256" key="8">
    <source>
        <dbReference type="ARBA" id="ARBA00022990"/>
    </source>
</evidence>
<organism evidence="14 15">
    <name type="scientific">Aureobasidium uvarum</name>
    <dbReference type="NCBI Taxonomy" id="2773716"/>
    <lineage>
        <taxon>Eukaryota</taxon>
        <taxon>Fungi</taxon>
        <taxon>Dikarya</taxon>
        <taxon>Ascomycota</taxon>
        <taxon>Pezizomycotina</taxon>
        <taxon>Dothideomycetes</taxon>
        <taxon>Dothideomycetidae</taxon>
        <taxon>Dothideales</taxon>
        <taxon>Saccotheciaceae</taxon>
        <taxon>Aureobasidium</taxon>
    </lineage>
</organism>
<dbReference type="CDD" id="cd20263">
    <property type="entry name" value="Complex1_LYR_NDUFB9_LYRM3"/>
    <property type="match status" value="1"/>
</dbReference>
<comment type="subcellular location">
    <subcellularLocation>
        <location evidence="1">Mitochondrion inner membrane</location>
        <topology evidence="1">Peripheral membrane protein</topology>
        <orientation evidence="1">Matrix side</orientation>
    </subcellularLocation>
</comment>
<dbReference type="GO" id="GO:0006120">
    <property type="term" value="P:mitochondrial electron transport, NADH to ubiquinone"/>
    <property type="evidence" value="ECO:0007669"/>
    <property type="project" value="InterPro"/>
</dbReference>
<keyword evidence="6" id="KW-0999">Mitochondrion inner membrane</keyword>
<accession>A0A9N8PPH8</accession>
<keyword evidence="9" id="KW-0496">Mitochondrion</keyword>
<dbReference type="InterPro" id="IPR033034">
    <property type="entry name" value="NDUFB9"/>
</dbReference>
<evidence type="ECO:0000256" key="7">
    <source>
        <dbReference type="ARBA" id="ARBA00022982"/>
    </source>
</evidence>
<proteinExistence type="inferred from homology"/>
<dbReference type="AlphaFoldDB" id="A0A9N8PPH8"/>
<protein>
    <recommendedName>
        <fullName evidence="3">NADH dehydrogenase [ubiquinone] 1 beta subcomplex subunit 9</fullName>
    </recommendedName>
    <alternativeName>
        <fullName evidence="11">Complex I-B22</fullName>
    </alternativeName>
    <alternativeName>
        <fullName evidence="12">NADH-ubiquinone oxidoreductase B22 subunit</fullName>
    </alternativeName>
</protein>
<dbReference type="PANTHER" id="PTHR12868:SF0">
    <property type="entry name" value="NADH DEHYDROGENASE [UBIQUINONE] 1 BETA SUBCOMPLEX SUBUNIT 9"/>
    <property type="match status" value="1"/>
</dbReference>
<keyword evidence="8" id="KW-0007">Acetylation</keyword>
<evidence type="ECO:0000256" key="13">
    <source>
        <dbReference type="SAM" id="MobiDB-lite"/>
    </source>
</evidence>
<evidence type="ECO:0000256" key="2">
    <source>
        <dbReference type="ARBA" id="ARBA00009508"/>
    </source>
</evidence>
<dbReference type="OrthoDB" id="13598at2759"/>
<keyword evidence="10" id="KW-0472">Membrane</keyword>
<evidence type="ECO:0000256" key="10">
    <source>
        <dbReference type="ARBA" id="ARBA00023136"/>
    </source>
</evidence>
<comment type="similarity">
    <text evidence="2">Belongs to the complex I LYR family.</text>
</comment>
<evidence type="ECO:0000256" key="11">
    <source>
        <dbReference type="ARBA" id="ARBA00030192"/>
    </source>
</evidence>
<dbReference type="GO" id="GO:0005743">
    <property type="term" value="C:mitochondrial inner membrane"/>
    <property type="evidence" value="ECO:0007669"/>
    <property type="project" value="UniProtKB-SubCell"/>
</dbReference>
<evidence type="ECO:0000256" key="5">
    <source>
        <dbReference type="ARBA" id="ARBA00022660"/>
    </source>
</evidence>
<gene>
    <name evidence="14" type="ORF">AWRI4620_LOCUS1270</name>
</gene>
<dbReference type="EMBL" id="CAINUL010000001">
    <property type="protein sequence ID" value="CAD0107015.1"/>
    <property type="molecule type" value="Genomic_DNA"/>
</dbReference>
<dbReference type="PANTHER" id="PTHR12868">
    <property type="entry name" value="NADH-UBIQUINONE OXIDOREDUCTASE B22 SUBUNIT"/>
    <property type="match status" value="1"/>
</dbReference>
<evidence type="ECO:0000256" key="4">
    <source>
        <dbReference type="ARBA" id="ARBA00022448"/>
    </source>
</evidence>
<comment type="caution">
    <text evidence="14">The sequence shown here is derived from an EMBL/GenBank/DDBJ whole genome shotgun (WGS) entry which is preliminary data.</text>
</comment>
<keyword evidence="4" id="KW-0813">Transport</keyword>
<evidence type="ECO:0000256" key="3">
    <source>
        <dbReference type="ARBA" id="ARBA00018684"/>
    </source>
</evidence>
<dbReference type="InterPro" id="IPR045292">
    <property type="entry name" value="Complex1_LYR_NDUFB9_LYRM3"/>
</dbReference>
<evidence type="ECO:0000256" key="12">
    <source>
        <dbReference type="ARBA" id="ARBA00032528"/>
    </source>
</evidence>
<sequence>MISMCPAVVISRKQARRYVRKALPTLSAPCRPSPTRAKRSATAAAASQRAKDIDWEVATGHLTRHTLRPAIRSSSHNGQHTRHVTALPIHRPCLCARADSPRHSRLYRRSLKLALDWSVHRYLWRGQAMYIRSLFEANANVREPRQQRVSSSRPTPRAGPLQCCRYHTLDTHWLTVLLSSSHQILFDQTEELLKQWKHPDPYRPPTAPGGSKYERNLPCPILERTSLLSHHLRPFQPLTNISAQPLRQAAKSRYHNQQFDTNSLLLFNNCFSSPKQSSPERLSCKPKHIHRRIAST</sequence>
<evidence type="ECO:0000313" key="15">
    <source>
        <dbReference type="Proteomes" id="UP000745764"/>
    </source>
</evidence>
<name>A0A9N8PPH8_9PEZI</name>
<dbReference type="Proteomes" id="UP000745764">
    <property type="component" value="Unassembled WGS sequence"/>
</dbReference>